<gene>
    <name evidence="8" type="ORF">CBYS24578_00006035</name>
</gene>
<evidence type="ECO:0000256" key="4">
    <source>
        <dbReference type="ARBA" id="ARBA00023002"/>
    </source>
</evidence>
<sequence length="413" mass="44582">MSPSKPVLIIGSGLSGLALGQSLKRLGIPFQIFERDAANDQRAQGYRIRINQIGLDALRTCVPEDVYKRFEETTGENCKPSNNRRDPTTWAALPGRMGPPPPAQTPGSGGKPPPQNTGMGFSLPADRRVMRSVLLSGLEDSVTYGKAFADYTITDTGVTAHFADGTTSGEGSLLVAADGLHSKVARKLAGGRLLPKPTGSWMIFGKTILTPQLVQSVKSDLTTNMSILVEKDDQGRSLNFFSEPMRFSHPGAPSDYLYWVLLTTEDRLGMTGPQLSKLSSQEAADLSRRFGESWLPDVRPVLDQQESTETAVLRLNTSAIDGVPTWPSSERVTLIGDAVHCMPPTGGSGANTALRDVATLSKKLEEHMDGGDGWSKKVIQAYEEEMRPYASEIVALSYDAAVNRFGASPIISE</sequence>
<comment type="caution">
    <text evidence="8">The sequence shown here is derived from an EMBL/GenBank/DDBJ whole genome shotgun (WGS) entry which is preliminary data.</text>
</comment>
<keyword evidence="3" id="KW-0274">FAD</keyword>
<evidence type="ECO:0000256" key="6">
    <source>
        <dbReference type="SAM" id="MobiDB-lite"/>
    </source>
</evidence>
<keyword evidence="4" id="KW-0560">Oxidoreductase</keyword>
<feature type="region of interest" description="Disordered" evidence="6">
    <location>
        <begin position="73"/>
        <end position="119"/>
    </location>
</feature>
<evidence type="ECO:0000256" key="5">
    <source>
        <dbReference type="ARBA" id="ARBA00023033"/>
    </source>
</evidence>
<dbReference type="Pfam" id="PF01494">
    <property type="entry name" value="FAD_binding_3"/>
    <property type="match status" value="1"/>
</dbReference>
<reference evidence="9" key="1">
    <citation type="submission" date="2019-06" db="EMBL/GenBank/DDBJ databases">
        <authorList>
            <person name="Broberg M."/>
        </authorList>
    </citation>
    <scope>NUCLEOTIDE SEQUENCE [LARGE SCALE GENOMIC DNA]</scope>
</reference>
<keyword evidence="2" id="KW-0285">Flavoprotein</keyword>
<evidence type="ECO:0000256" key="1">
    <source>
        <dbReference type="ARBA" id="ARBA00001974"/>
    </source>
</evidence>
<reference evidence="8 9" key="2">
    <citation type="submission" date="2021-10" db="EMBL/GenBank/DDBJ databases">
        <authorList>
            <person name="Piombo E."/>
        </authorList>
    </citation>
    <scope>NUCLEOTIDE SEQUENCE [LARGE SCALE GENOMIC DNA]</scope>
</reference>
<dbReference type="PRINTS" id="PR00420">
    <property type="entry name" value="RNGMNOXGNASE"/>
</dbReference>
<dbReference type="OrthoDB" id="655030at2759"/>
<comment type="cofactor">
    <cofactor evidence="1">
        <name>FAD</name>
        <dbReference type="ChEBI" id="CHEBI:57692"/>
    </cofactor>
</comment>
<dbReference type="PANTHER" id="PTHR47178">
    <property type="entry name" value="MONOOXYGENASE, FAD-BINDING"/>
    <property type="match status" value="1"/>
</dbReference>
<dbReference type="InterPro" id="IPR002938">
    <property type="entry name" value="FAD-bd"/>
</dbReference>
<organism evidence="8 9">
    <name type="scientific">Clonostachys byssicola</name>
    <dbReference type="NCBI Taxonomy" id="160290"/>
    <lineage>
        <taxon>Eukaryota</taxon>
        <taxon>Fungi</taxon>
        <taxon>Dikarya</taxon>
        <taxon>Ascomycota</taxon>
        <taxon>Pezizomycotina</taxon>
        <taxon>Sordariomycetes</taxon>
        <taxon>Hypocreomycetidae</taxon>
        <taxon>Hypocreales</taxon>
        <taxon>Bionectriaceae</taxon>
        <taxon>Clonostachys</taxon>
    </lineage>
</organism>
<dbReference type="EMBL" id="CABFNO020001568">
    <property type="protein sequence ID" value="CAH0005452.1"/>
    <property type="molecule type" value="Genomic_DNA"/>
</dbReference>
<keyword evidence="5" id="KW-0503">Monooxygenase</keyword>
<dbReference type="Proteomes" id="UP000754883">
    <property type="component" value="Unassembled WGS sequence"/>
</dbReference>
<keyword evidence="9" id="KW-1185">Reference proteome</keyword>
<protein>
    <recommendedName>
        <fullName evidence="7">FAD-binding domain-containing protein</fullName>
    </recommendedName>
</protein>
<dbReference type="PANTHER" id="PTHR47178:SF5">
    <property type="entry name" value="FAD-BINDING DOMAIN-CONTAINING PROTEIN"/>
    <property type="match status" value="1"/>
</dbReference>
<evidence type="ECO:0000256" key="2">
    <source>
        <dbReference type="ARBA" id="ARBA00022630"/>
    </source>
</evidence>
<dbReference type="GO" id="GO:0004497">
    <property type="term" value="F:monooxygenase activity"/>
    <property type="evidence" value="ECO:0007669"/>
    <property type="project" value="UniProtKB-KW"/>
</dbReference>
<dbReference type="InterPro" id="IPR036188">
    <property type="entry name" value="FAD/NAD-bd_sf"/>
</dbReference>
<evidence type="ECO:0000256" key="3">
    <source>
        <dbReference type="ARBA" id="ARBA00022827"/>
    </source>
</evidence>
<dbReference type="GO" id="GO:0071949">
    <property type="term" value="F:FAD binding"/>
    <property type="evidence" value="ECO:0007669"/>
    <property type="project" value="InterPro"/>
</dbReference>
<accession>A0A9N9UWL9</accession>
<evidence type="ECO:0000313" key="8">
    <source>
        <dbReference type="EMBL" id="CAH0005452.1"/>
    </source>
</evidence>
<feature type="domain" description="FAD-binding" evidence="7">
    <location>
        <begin position="152"/>
        <end position="395"/>
    </location>
</feature>
<proteinExistence type="predicted"/>
<evidence type="ECO:0000313" key="9">
    <source>
        <dbReference type="Proteomes" id="UP000754883"/>
    </source>
</evidence>
<dbReference type="Gene3D" id="3.50.50.60">
    <property type="entry name" value="FAD/NAD(P)-binding domain"/>
    <property type="match status" value="1"/>
</dbReference>
<name>A0A9N9UWL9_9HYPO</name>
<dbReference type="SUPFAM" id="SSF51905">
    <property type="entry name" value="FAD/NAD(P)-binding domain"/>
    <property type="match status" value="1"/>
</dbReference>
<evidence type="ECO:0000259" key="7">
    <source>
        <dbReference type="Pfam" id="PF01494"/>
    </source>
</evidence>
<dbReference type="AlphaFoldDB" id="A0A9N9UWL9"/>